<proteinExistence type="predicted"/>
<gene>
    <name evidence="2" type="ORF">A7X95_01375</name>
    <name evidence="1" type="ORF">T478_0701</name>
</gene>
<evidence type="ECO:0000313" key="1">
    <source>
        <dbReference type="EMBL" id="AJA92997.1"/>
    </source>
</evidence>
<dbReference type="EMBL" id="CP007026">
    <property type="protein sequence ID" value="AJA92997.1"/>
    <property type="molecule type" value="Genomic_DNA"/>
</dbReference>
<evidence type="ECO:0000313" key="2">
    <source>
        <dbReference type="EMBL" id="PTL87956.1"/>
    </source>
</evidence>
<reference evidence="4" key="2">
    <citation type="submission" date="2016-05" db="EMBL/GenBank/DDBJ databases">
        <authorList>
            <person name="Dupont C."/>
            <person name="Santoro A."/>
        </authorList>
    </citation>
    <scope>NUCLEOTIDE SEQUENCE [LARGE SCALE GENOMIC DNA]</scope>
    <source>
        <strain evidence="4">U25</strain>
    </source>
</reference>
<dbReference type="AlphaFoldDB" id="A0A0A7V1S3"/>
<name>A0A0A7V1S3_9ARCH</name>
<dbReference type="KEGG" id="nbv:T478_0701"/>
<dbReference type="Proteomes" id="UP000241022">
    <property type="component" value="Unassembled WGS sequence"/>
</dbReference>
<protein>
    <submittedName>
        <fullName evidence="1">Uncharacterized protein</fullName>
    </submittedName>
</protein>
<keyword evidence="4" id="KW-1185">Reference proteome</keyword>
<dbReference type="OrthoDB" id="4075at2157"/>
<reference evidence="2" key="3">
    <citation type="submission" date="2016-05" db="EMBL/GenBank/DDBJ databases">
        <authorList>
            <person name="Lavstsen T."/>
            <person name="Jespersen J.S."/>
        </authorList>
    </citation>
    <scope>NUCLEOTIDE SEQUENCE [LARGE SCALE GENOMIC DNA]</scope>
    <source>
        <strain evidence="2">U25</strain>
    </source>
</reference>
<dbReference type="GeneID" id="24816592"/>
<organism evidence="1 3">
    <name type="scientific">Candidatus Nitrosopelagicus brevis</name>
    <dbReference type="NCBI Taxonomy" id="1410606"/>
    <lineage>
        <taxon>Archaea</taxon>
        <taxon>Nitrososphaerota</taxon>
    </lineage>
</organism>
<dbReference type="Proteomes" id="UP000030944">
    <property type="component" value="Chromosome"/>
</dbReference>
<sequence>MALDNEFKEQTEKLVSETLELYKSAGASPRIGDVWKCENTGDFLCGFFVGEMVGSALSAFQVYHKREPSAEEHMEIVGIVEKHSDQIAAFFTKFNPD</sequence>
<evidence type="ECO:0000313" key="4">
    <source>
        <dbReference type="Proteomes" id="UP000241022"/>
    </source>
</evidence>
<dbReference type="EMBL" id="LXWN01000001">
    <property type="protein sequence ID" value="PTL87956.1"/>
    <property type="molecule type" value="Genomic_DNA"/>
</dbReference>
<accession>A0A0A7V1S3</accession>
<dbReference type="RefSeq" id="WP_048105265.1">
    <property type="nucleotide sequence ID" value="NZ_CP007026.1"/>
</dbReference>
<evidence type="ECO:0000313" key="3">
    <source>
        <dbReference type="Proteomes" id="UP000030944"/>
    </source>
</evidence>
<dbReference type="HOGENOM" id="CLU_2366309_0_0_2"/>
<reference evidence="2 4" key="4">
    <citation type="submission" date="2018-04" db="EMBL/GenBank/DDBJ databases">
        <title>Transcriptomics of ammonia oxidizing archaea.</title>
        <authorList>
            <person name="Carini P."/>
        </authorList>
    </citation>
    <scope>NUCLEOTIDE SEQUENCE [LARGE SCALE GENOMIC DNA]</scope>
    <source>
        <strain evidence="2 4">U25</strain>
    </source>
</reference>
<reference evidence="1 3" key="1">
    <citation type="journal article" date="2015" name="Proc. Natl. Acad. Sci. U.S.A.">
        <title>Genomic and proteomic characterization of "Candidatus Nitrosopelagicus brevis": An ammonia-oxidizing archaeon from the open ocean.</title>
        <authorList>
            <person name="Santoro A.E."/>
            <person name="Dupont C.L."/>
            <person name="Richter R.A."/>
            <person name="Craig M.T."/>
            <person name="Carini P."/>
            <person name="McIlvin M.R."/>
            <person name="Yang Y."/>
            <person name="Orsi W.D."/>
            <person name="Moran D.M."/>
            <person name="Saito M.A."/>
        </authorList>
    </citation>
    <scope>NUCLEOTIDE SEQUENCE [LARGE SCALE GENOMIC DNA]</scope>
    <source>
        <strain evidence="1">CN25</strain>
        <strain evidence="3">V2</strain>
    </source>
</reference>
<dbReference type="STRING" id="1410606.T478_0701"/>